<dbReference type="GeneID" id="80903213"/>
<evidence type="ECO:0000256" key="4">
    <source>
        <dbReference type="ARBA" id="ARBA00022448"/>
    </source>
</evidence>
<sequence length="466" mass="52347">MPGTEPSWSGELRVLVLEPRIETRSAHDGQAEDGVPSTGSMPTYVSYGVRAESALPHFACPHMATRKRFQDFAFLHDALEKEFPACIIPPLPGKHRIGYLTGDRFSHEFIQRRVAELQQFMERICRHPILQRAGILEQFLASHEWHIAMHNHSGRPITAQTSDDAQAHTPSLLESMSDTIVNTFARVRKPDPRFAAIDAALDAEDGGATQLERVFLRNRTHVSDHDDLRMLEVAAFDELYATPIGASIEDLASDYRDFSTALHKVALLESGLTKPMANVAEALRTYSDMHTMYTMGTTDTLIARLHSTRAFLSAHKALLKHREAEQLDFEGLTDYLSHETTERARLEALGAHGGNIRGTGLRGYMRSTVDKVWGVDEEQARIERMQRLDDRIHELHGAAEAARENAIAMNEHVVQEHNVFELGRRRELVQFLGALADGNIEMHTKGLAVFDKLVKELEEGVDEHDT</sequence>
<organism evidence="11 12">
    <name type="scientific">Malassezia vespertilionis</name>
    <dbReference type="NCBI Taxonomy" id="2020962"/>
    <lineage>
        <taxon>Eukaryota</taxon>
        <taxon>Fungi</taxon>
        <taxon>Dikarya</taxon>
        <taxon>Basidiomycota</taxon>
        <taxon>Ustilaginomycotina</taxon>
        <taxon>Malasseziomycetes</taxon>
        <taxon>Malasseziales</taxon>
        <taxon>Malasseziaceae</taxon>
        <taxon>Malassezia</taxon>
    </lineage>
</organism>
<evidence type="ECO:0000313" key="11">
    <source>
        <dbReference type="EMBL" id="PKI82761.1"/>
    </source>
</evidence>
<dbReference type="GO" id="GO:0032456">
    <property type="term" value="P:endocytic recycling"/>
    <property type="evidence" value="ECO:0007669"/>
    <property type="project" value="TreeGrafter"/>
</dbReference>
<name>A0A2N1J869_9BASI</name>
<dbReference type="GO" id="GO:0034727">
    <property type="term" value="P:piecemeal microautophagy of the nucleus"/>
    <property type="evidence" value="ECO:0007669"/>
    <property type="project" value="TreeGrafter"/>
</dbReference>
<protein>
    <recommendedName>
        <fullName evidence="8">Sorting nexin-4</fullName>
    </recommendedName>
    <alternativeName>
        <fullName evidence="9">Autophagy-related protein 24</fullName>
    </alternativeName>
</protein>
<dbReference type="SUPFAM" id="SSF64268">
    <property type="entry name" value="PX domain"/>
    <property type="match status" value="1"/>
</dbReference>
<evidence type="ECO:0000256" key="8">
    <source>
        <dbReference type="ARBA" id="ARBA00040748"/>
    </source>
</evidence>
<dbReference type="Gene3D" id="1.20.1270.60">
    <property type="entry name" value="Arfaptin homology (AH) domain/BAR domain"/>
    <property type="match status" value="1"/>
</dbReference>
<keyword evidence="6" id="KW-0446">Lipid-binding</keyword>
<evidence type="ECO:0000256" key="3">
    <source>
        <dbReference type="ARBA" id="ARBA00010883"/>
    </source>
</evidence>
<comment type="subcellular location">
    <subcellularLocation>
        <location evidence="2">Cytoplasm</location>
    </subcellularLocation>
    <subcellularLocation>
        <location evidence="1">Endomembrane system</location>
        <topology evidence="1">Peripheral membrane protein</topology>
    </subcellularLocation>
</comment>
<keyword evidence="4" id="KW-0813">Transport</keyword>
<reference evidence="11 12" key="1">
    <citation type="submission" date="2017-10" db="EMBL/GenBank/DDBJ databases">
        <title>A novel species of cold-tolerant Malassezia isolated from bats.</title>
        <authorList>
            <person name="Lorch J.M."/>
            <person name="Palmer J.M."/>
            <person name="Vanderwolf K.J."/>
            <person name="Schmidt K.Z."/>
            <person name="Verant M.L."/>
            <person name="Weller T.J."/>
            <person name="Blehert D.S."/>
        </authorList>
    </citation>
    <scope>NUCLEOTIDE SEQUENCE [LARGE SCALE GENOMIC DNA]</scope>
    <source>
        <strain evidence="11 12">NWHC:44797-103</strain>
    </source>
</reference>
<dbReference type="PROSITE" id="PS50195">
    <property type="entry name" value="PX"/>
    <property type="match status" value="1"/>
</dbReference>
<dbReference type="InterPro" id="IPR027267">
    <property type="entry name" value="AH/BAR_dom_sf"/>
</dbReference>
<evidence type="ECO:0000256" key="9">
    <source>
        <dbReference type="ARBA" id="ARBA00041273"/>
    </source>
</evidence>
<dbReference type="OrthoDB" id="205639at2759"/>
<dbReference type="GO" id="GO:0035091">
    <property type="term" value="F:phosphatidylinositol binding"/>
    <property type="evidence" value="ECO:0007669"/>
    <property type="project" value="InterPro"/>
</dbReference>
<evidence type="ECO:0000256" key="6">
    <source>
        <dbReference type="ARBA" id="ARBA00023121"/>
    </source>
</evidence>
<accession>A0A2N1J869</accession>
<dbReference type="PANTHER" id="PTHR45949">
    <property type="entry name" value="SORTING NEXIN-4"/>
    <property type="match status" value="1"/>
</dbReference>
<dbReference type="STRING" id="2020962.A0A2N1J869"/>
<keyword evidence="12" id="KW-1185">Reference proteome</keyword>
<dbReference type="EMBL" id="KZ454993">
    <property type="protein sequence ID" value="PKI82761.1"/>
    <property type="molecule type" value="Genomic_DNA"/>
</dbReference>
<dbReference type="RefSeq" id="XP_056064491.1">
    <property type="nucleotide sequence ID" value="XM_056208516.1"/>
</dbReference>
<evidence type="ECO:0000256" key="1">
    <source>
        <dbReference type="ARBA" id="ARBA00004184"/>
    </source>
</evidence>
<dbReference type="AlphaFoldDB" id="A0A2N1J869"/>
<evidence type="ECO:0000259" key="10">
    <source>
        <dbReference type="PROSITE" id="PS50195"/>
    </source>
</evidence>
<evidence type="ECO:0000256" key="7">
    <source>
        <dbReference type="ARBA" id="ARBA00023136"/>
    </source>
</evidence>
<evidence type="ECO:0000256" key="2">
    <source>
        <dbReference type="ARBA" id="ARBA00004496"/>
    </source>
</evidence>
<dbReference type="Proteomes" id="UP000232875">
    <property type="component" value="Unassembled WGS sequence"/>
</dbReference>
<proteinExistence type="inferred from homology"/>
<dbReference type="CDD" id="cd06863">
    <property type="entry name" value="PX_Atg24p"/>
    <property type="match status" value="1"/>
</dbReference>
<dbReference type="InterPro" id="IPR036871">
    <property type="entry name" value="PX_dom_sf"/>
</dbReference>
<evidence type="ECO:0000313" key="12">
    <source>
        <dbReference type="Proteomes" id="UP000232875"/>
    </source>
</evidence>
<dbReference type="PANTHER" id="PTHR45949:SF2">
    <property type="entry name" value="SORTING NEXIN-4"/>
    <property type="match status" value="1"/>
</dbReference>
<comment type="similarity">
    <text evidence="3">Belongs to the sorting nexin family.</text>
</comment>
<gene>
    <name evidence="11" type="primary">SNX4</name>
    <name evidence="11" type="ORF">MVES_003261</name>
</gene>
<dbReference type="Pfam" id="PF00787">
    <property type="entry name" value="PX"/>
    <property type="match status" value="1"/>
</dbReference>
<dbReference type="GO" id="GO:0015031">
    <property type="term" value="P:protein transport"/>
    <property type="evidence" value="ECO:0007669"/>
    <property type="project" value="TreeGrafter"/>
</dbReference>
<dbReference type="Gene3D" id="3.30.1520.10">
    <property type="entry name" value="Phox-like domain"/>
    <property type="match status" value="1"/>
</dbReference>
<dbReference type="GO" id="GO:0000407">
    <property type="term" value="C:phagophore assembly site"/>
    <property type="evidence" value="ECO:0007669"/>
    <property type="project" value="TreeGrafter"/>
</dbReference>
<keyword evidence="7" id="KW-0472">Membrane</keyword>
<dbReference type="GO" id="GO:0005769">
    <property type="term" value="C:early endosome"/>
    <property type="evidence" value="ECO:0007669"/>
    <property type="project" value="TreeGrafter"/>
</dbReference>
<keyword evidence="5" id="KW-0963">Cytoplasm</keyword>
<dbReference type="GO" id="GO:0000422">
    <property type="term" value="P:autophagy of mitochondrion"/>
    <property type="evidence" value="ECO:0007669"/>
    <property type="project" value="TreeGrafter"/>
</dbReference>
<dbReference type="GO" id="GO:0061709">
    <property type="term" value="P:reticulophagy"/>
    <property type="evidence" value="ECO:0007669"/>
    <property type="project" value="TreeGrafter"/>
</dbReference>
<evidence type="ECO:0000256" key="5">
    <source>
        <dbReference type="ARBA" id="ARBA00022490"/>
    </source>
</evidence>
<feature type="domain" description="PX" evidence="10">
    <location>
        <begin position="25"/>
        <end position="147"/>
    </location>
</feature>
<dbReference type="SMART" id="SM00312">
    <property type="entry name" value="PX"/>
    <property type="match status" value="1"/>
</dbReference>
<dbReference type="InterPro" id="IPR001683">
    <property type="entry name" value="PX_dom"/>
</dbReference>